<dbReference type="GO" id="GO:0036159">
    <property type="term" value="P:inner dynein arm assembly"/>
    <property type="evidence" value="ECO:0007669"/>
    <property type="project" value="TreeGrafter"/>
</dbReference>
<dbReference type="InterPro" id="IPR056497">
    <property type="entry name" value="HEAT_DAAF5"/>
</dbReference>
<dbReference type="GO" id="GO:0045505">
    <property type="term" value="F:dynein intermediate chain binding"/>
    <property type="evidence" value="ECO:0007669"/>
    <property type="project" value="TreeGrafter"/>
</dbReference>
<dbReference type="GO" id="GO:0036158">
    <property type="term" value="P:outer dynein arm assembly"/>
    <property type="evidence" value="ECO:0007669"/>
    <property type="project" value="TreeGrafter"/>
</dbReference>
<dbReference type="InterPro" id="IPR057978">
    <property type="entry name" value="TPR_DAAF5"/>
</dbReference>
<organism evidence="3 4">
    <name type="scientific">Acanthosepion pharaonis</name>
    <name type="common">Pharaoh cuttlefish</name>
    <name type="synonym">Sepia pharaonis</name>
    <dbReference type="NCBI Taxonomy" id="158019"/>
    <lineage>
        <taxon>Eukaryota</taxon>
        <taxon>Metazoa</taxon>
        <taxon>Spiralia</taxon>
        <taxon>Lophotrochozoa</taxon>
        <taxon>Mollusca</taxon>
        <taxon>Cephalopoda</taxon>
        <taxon>Coleoidea</taxon>
        <taxon>Decapodiformes</taxon>
        <taxon>Sepiida</taxon>
        <taxon>Sepiina</taxon>
        <taxon>Sepiidae</taxon>
        <taxon>Acanthosepion</taxon>
    </lineage>
</organism>
<evidence type="ECO:0000259" key="1">
    <source>
        <dbReference type="Pfam" id="PF24573"/>
    </source>
</evidence>
<evidence type="ECO:0000313" key="3">
    <source>
        <dbReference type="EMBL" id="CAE1318294.1"/>
    </source>
</evidence>
<dbReference type="EMBL" id="CAHIKZ030005024">
    <property type="protein sequence ID" value="CAE1318294.1"/>
    <property type="molecule type" value="Genomic_DNA"/>
</dbReference>
<reference evidence="3" key="1">
    <citation type="submission" date="2021-01" db="EMBL/GenBank/DDBJ databases">
        <authorList>
            <person name="Li R."/>
            <person name="Bekaert M."/>
        </authorList>
    </citation>
    <scope>NUCLEOTIDE SEQUENCE</scope>
    <source>
        <strain evidence="3">Farmed</strain>
    </source>
</reference>
<protein>
    <submittedName>
        <fullName evidence="3">DNAAF5</fullName>
    </submittedName>
</protein>
<dbReference type="InterPro" id="IPR016024">
    <property type="entry name" value="ARM-type_fold"/>
</dbReference>
<dbReference type="PANTHER" id="PTHR16216:SF2">
    <property type="entry name" value="DYNEIN AXONEMAL ASSEMBLY FACTOR 5"/>
    <property type="match status" value="1"/>
</dbReference>
<feature type="domain" description="Dynein axonemal assembly factor 5 HEAT-repeat" evidence="1">
    <location>
        <begin position="235"/>
        <end position="427"/>
    </location>
</feature>
<feature type="domain" description="Dynein axonemal assembly factor 5 TPR repeats" evidence="2">
    <location>
        <begin position="1"/>
        <end position="225"/>
    </location>
</feature>
<dbReference type="InterPro" id="IPR011989">
    <property type="entry name" value="ARM-like"/>
</dbReference>
<proteinExistence type="predicted"/>
<dbReference type="GO" id="GO:0003341">
    <property type="term" value="P:cilium movement"/>
    <property type="evidence" value="ECO:0007669"/>
    <property type="project" value="TreeGrafter"/>
</dbReference>
<dbReference type="GO" id="GO:0005737">
    <property type="term" value="C:cytoplasm"/>
    <property type="evidence" value="ECO:0007669"/>
    <property type="project" value="TreeGrafter"/>
</dbReference>
<dbReference type="InterPro" id="IPR052623">
    <property type="entry name" value="DAAF5"/>
</dbReference>
<keyword evidence="4" id="KW-1185">Reference proteome</keyword>
<name>A0A812E634_ACAPH</name>
<evidence type="ECO:0000313" key="4">
    <source>
        <dbReference type="Proteomes" id="UP000597762"/>
    </source>
</evidence>
<dbReference type="Pfam" id="PF25757">
    <property type="entry name" value="TPR_DNAAF5"/>
    <property type="match status" value="1"/>
</dbReference>
<sequence length="758" mass="86579">MVTELISRVPEPCECLPYLIPILVQRLGQPDYVEPSEEIRLLLVKLARQLVEISGKSIGVYLDDFVKILQRTIVDSYPEVKKESCSLASCLSKIIPEKFHMQSESLINPLLRSLTHQHSKVRICVVEAIGDVIQNGNNKSVDDVRGHLAQRLFDQSQAVRMAVIKVTGEWLLNLMDRYSFHHKLIPLLLTGLTDEQPQITQVATGFWHDIGLKYEQENEKDFKDQMDFPASPPENYPPNTTRPNLGCRMLVARHISKILPCLMNDLTDWVVATRIQAAKLLYPLLINTEEKIVQHLPLILNGMYSSCKDSEKEVVQNILKSAELIGYFVEAEVWTALILEELSKSQCPSVLMVLAAIIKGCKQNQLKDHLLVVCDKLASPDLCYTTKARMLAELVKCSKNIILVSKEDCVSVGFQLFSILVTALALSFPENNSDVESQARSCLCDLTLMHHMTPGSCQIYAQYSHRLVNKLKENYTDWTSTSFEVRIFETIFFNVGVDVLPELVDDLIEVMCCCLNPDKEDQLQMRMMAMLVALLSQHMSKTAVHPLRHNSLLLLKKIVIPNLVWRAGRIAKSIRFSAISTAWSLFQCGCISDEDLMKIIDELLPQLMTTLQDDNKNTRLLTCRLLIRLLEKLSCIEPPNYDMLHSIYPHLLTRLDDNEDDIRLMVTNVFLAYFDALNPRKYDVGLFRAHLEALYKGLVIHLDDQEVKIQKAVFDVLMKAGLLDKGLLITELERIMHKHRRQNYCKLLIEKFTHKSRK</sequence>
<comment type="caution">
    <text evidence="3">The sequence shown here is derived from an EMBL/GenBank/DDBJ whole genome shotgun (WGS) entry which is preliminary data.</text>
</comment>
<dbReference type="PANTHER" id="PTHR16216">
    <property type="entry name" value="DYNEIN ASSEMBLY FACTOR 5, AXONEMAL"/>
    <property type="match status" value="1"/>
</dbReference>
<accession>A0A812E634</accession>
<dbReference type="Gene3D" id="1.25.10.10">
    <property type="entry name" value="Leucine-rich Repeat Variant"/>
    <property type="match status" value="2"/>
</dbReference>
<gene>
    <name evidence="3" type="ORF">SPHA_68797</name>
</gene>
<dbReference type="OrthoDB" id="413572at2759"/>
<dbReference type="Pfam" id="PF24573">
    <property type="entry name" value="HEAT_DAAF5"/>
    <property type="match status" value="1"/>
</dbReference>
<dbReference type="AlphaFoldDB" id="A0A812E634"/>
<dbReference type="SUPFAM" id="SSF48371">
    <property type="entry name" value="ARM repeat"/>
    <property type="match status" value="1"/>
</dbReference>
<dbReference type="Proteomes" id="UP000597762">
    <property type="component" value="Unassembled WGS sequence"/>
</dbReference>
<evidence type="ECO:0000259" key="2">
    <source>
        <dbReference type="Pfam" id="PF25757"/>
    </source>
</evidence>